<proteinExistence type="predicted"/>
<reference evidence="1 2" key="1">
    <citation type="submission" date="2016-06" db="EMBL/GenBank/DDBJ databases">
        <authorList>
            <person name="Kjaerup R.B."/>
            <person name="Dalgaard T.S."/>
            <person name="Juul-Madsen H.R."/>
        </authorList>
    </citation>
    <scope>NUCLEOTIDE SEQUENCE [LARGE SCALE GENOMIC DNA]</scope>
    <source>
        <strain evidence="1 2">CECT 8886</strain>
    </source>
</reference>
<evidence type="ECO:0000313" key="1">
    <source>
        <dbReference type="EMBL" id="SBS31725.1"/>
    </source>
</evidence>
<organism evidence="1 2">
    <name type="scientific">Marinomonas spartinae</name>
    <dbReference type="NCBI Taxonomy" id="1792290"/>
    <lineage>
        <taxon>Bacteria</taxon>
        <taxon>Pseudomonadati</taxon>
        <taxon>Pseudomonadota</taxon>
        <taxon>Gammaproteobacteria</taxon>
        <taxon>Oceanospirillales</taxon>
        <taxon>Oceanospirillaceae</taxon>
        <taxon>Marinomonas</taxon>
    </lineage>
</organism>
<dbReference type="EMBL" id="FLOB01000004">
    <property type="protein sequence ID" value="SBS31725.1"/>
    <property type="molecule type" value="Genomic_DNA"/>
</dbReference>
<gene>
    <name evidence="1" type="ORF">MSP8886_02218</name>
</gene>
<dbReference type="AlphaFoldDB" id="A0A1A8THB4"/>
<accession>A0A1A8THB4</accession>
<dbReference type="OrthoDB" id="1362002at2"/>
<evidence type="ECO:0000313" key="2">
    <source>
        <dbReference type="Proteomes" id="UP000092544"/>
    </source>
</evidence>
<dbReference type="Proteomes" id="UP000092544">
    <property type="component" value="Unassembled WGS sequence"/>
</dbReference>
<dbReference type="STRING" id="1792290.MSP8886_02218"/>
<sequence>MDLGWRLENQSVYIYETRPVWNNPSEYQTELNRAAHKSAGVVDFQKIKAVYFDLVIGVGLGSFP</sequence>
<keyword evidence="2" id="KW-1185">Reference proteome</keyword>
<name>A0A1A8THB4_9GAMM</name>
<protein>
    <submittedName>
        <fullName evidence="1">Uncharacterized protein</fullName>
    </submittedName>
</protein>